<evidence type="ECO:0000256" key="7">
    <source>
        <dbReference type="SAM" id="Phobius"/>
    </source>
</evidence>
<keyword evidence="7" id="KW-0812">Transmembrane</keyword>
<name>I8T5R9_9GAMM</name>
<organism evidence="9 10">
    <name type="scientific">Hydrocarboniphaga effusa AP103</name>
    <dbReference type="NCBI Taxonomy" id="1172194"/>
    <lineage>
        <taxon>Bacteria</taxon>
        <taxon>Pseudomonadati</taxon>
        <taxon>Pseudomonadota</taxon>
        <taxon>Gammaproteobacteria</taxon>
        <taxon>Nevskiales</taxon>
        <taxon>Nevskiaceae</taxon>
        <taxon>Hydrocarboniphaga</taxon>
    </lineage>
</organism>
<dbReference type="Gene3D" id="3.30.2010.10">
    <property type="entry name" value="Metalloproteases ('zincins'), catalytic domain"/>
    <property type="match status" value="1"/>
</dbReference>
<evidence type="ECO:0000256" key="5">
    <source>
        <dbReference type="ARBA" id="ARBA00023049"/>
    </source>
</evidence>
<accession>I8T5R9</accession>
<proteinExistence type="inferred from homology"/>
<dbReference type="CDD" id="cd07332">
    <property type="entry name" value="M48C_Oma1_like"/>
    <property type="match status" value="1"/>
</dbReference>
<dbReference type="GO" id="GO:0051603">
    <property type="term" value="P:proteolysis involved in protein catabolic process"/>
    <property type="evidence" value="ECO:0007669"/>
    <property type="project" value="TreeGrafter"/>
</dbReference>
<dbReference type="OrthoDB" id="9810445at2"/>
<keyword evidence="7" id="KW-1133">Transmembrane helix</keyword>
<keyword evidence="5 6" id="KW-0482">Metalloprotease</keyword>
<feature type="domain" description="Peptidase M48" evidence="8">
    <location>
        <begin position="174"/>
        <end position="342"/>
    </location>
</feature>
<dbReference type="RefSeq" id="WP_007185808.1">
    <property type="nucleotide sequence ID" value="NZ_AKGD01000002.1"/>
</dbReference>
<dbReference type="Pfam" id="PF01435">
    <property type="entry name" value="Peptidase_M48"/>
    <property type="match status" value="1"/>
</dbReference>
<dbReference type="AlphaFoldDB" id="I8T5R9"/>
<dbReference type="STRING" id="1172194.WQQ_28670"/>
<dbReference type="InterPro" id="IPR051156">
    <property type="entry name" value="Mito/Outer_Membr_Metalloprot"/>
</dbReference>
<dbReference type="PANTHER" id="PTHR22726">
    <property type="entry name" value="METALLOENDOPEPTIDASE OMA1"/>
    <property type="match status" value="1"/>
</dbReference>
<evidence type="ECO:0000259" key="8">
    <source>
        <dbReference type="Pfam" id="PF01435"/>
    </source>
</evidence>
<evidence type="ECO:0000256" key="3">
    <source>
        <dbReference type="ARBA" id="ARBA00022801"/>
    </source>
</evidence>
<sequence>MLLSIPGRLFGPEQPAAGSAVFAAMDDIGLRITTEDGRHLAPTNSQLQLRYAGFDGKHWQLSWSEGDRHWALLFDDAAAIAAIEHEPPAGLREAVAGLLASRRRGSMRRGLGLSAIGLWLALPLLLLVALFVAARPLSGWLAGFVPLQQEVKLGDWFFDQQKAGLDLITDTPANAALEAIGARLSEGSAYPFRWHVVRDPTLNAFAIPGGIVVVHSGLILAADSADELAGVIAHEIEHVEQRHSLRAMLREAGLRLAVAAVIGDFGIAGSAAGQLSSLSFSRDSEREADELGLQRLARAGIDPDGMLRLFAKLDAESKGQAPPAWLASHPTTPERIARLRERIGQLPSTPRRPLAIDWPAVQSSLGS</sequence>
<reference evidence="9 10" key="1">
    <citation type="journal article" date="2012" name="J. Bacteriol.">
        <title>Genome Sequence of n-Alkane-Degrading Hydrocarboniphaga effusa Strain AP103T (ATCC BAA-332T).</title>
        <authorList>
            <person name="Chang H.K."/>
            <person name="Zylstra G.J."/>
            <person name="Chae J.C."/>
        </authorList>
    </citation>
    <scope>NUCLEOTIDE SEQUENCE [LARGE SCALE GENOMIC DNA]</scope>
    <source>
        <strain evidence="9 10">AP103</strain>
    </source>
</reference>
<keyword evidence="2" id="KW-0479">Metal-binding</keyword>
<keyword evidence="1 6" id="KW-0645">Protease</keyword>
<evidence type="ECO:0000256" key="4">
    <source>
        <dbReference type="ARBA" id="ARBA00022833"/>
    </source>
</evidence>
<dbReference type="InterPro" id="IPR001915">
    <property type="entry name" value="Peptidase_M48"/>
</dbReference>
<evidence type="ECO:0000256" key="6">
    <source>
        <dbReference type="RuleBase" id="RU003983"/>
    </source>
</evidence>
<evidence type="ECO:0000313" key="9">
    <source>
        <dbReference type="EMBL" id="EIT69285.1"/>
    </source>
</evidence>
<dbReference type="GO" id="GO:0004222">
    <property type="term" value="F:metalloendopeptidase activity"/>
    <property type="evidence" value="ECO:0007669"/>
    <property type="project" value="InterPro"/>
</dbReference>
<dbReference type="Proteomes" id="UP000003704">
    <property type="component" value="Unassembled WGS sequence"/>
</dbReference>
<dbReference type="GO" id="GO:0046872">
    <property type="term" value="F:metal ion binding"/>
    <property type="evidence" value="ECO:0007669"/>
    <property type="project" value="UniProtKB-KW"/>
</dbReference>
<comment type="similarity">
    <text evidence="6">Belongs to the peptidase M48 family.</text>
</comment>
<keyword evidence="4 6" id="KW-0862">Zinc</keyword>
<evidence type="ECO:0000256" key="2">
    <source>
        <dbReference type="ARBA" id="ARBA00022723"/>
    </source>
</evidence>
<feature type="transmembrane region" description="Helical" evidence="7">
    <location>
        <begin position="111"/>
        <end position="134"/>
    </location>
</feature>
<keyword evidence="10" id="KW-1185">Reference proteome</keyword>
<dbReference type="EMBL" id="AKGD01000002">
    <property type="protein sequence ID" value="EIT69285.1"/>
    <property type="molecule type" value="Genomic_DNA"/>
</dbReference>
<keyword evidence="7" id="KW-0472">Membrane</keyword>
<protein>
    <recommendedName>
        <fullName evidence="8">Peptidase M48 domain-containing protein</fullName>
    </recommendedName>
</protein>
<comment type="cofactor">
    <cofactor evidence="6">
        <name>Zn(2+)</name>
        <dbReference type="ChEBI" id="CHEBI:29105"/>
    </cofactor>
    <text evidence="6">Binds 1 zinc ion per subunit.</text>
</comment>
<keyword evidence="3 6" id="KW-0378">Hydrolase</keyword>
<dbReference type="PANTHER" id="PTHR22726:SF1">
    <property type="entry name" value="METALLOENDOPEPTIDASE OMA1, MITOCHONDRIAL"/>
    <property type="match status" value="1"/>
</dbReference>
<evidence type="ECO:0000313" key="10">
    <source>
        <dbReference type="Proteomes" id="UP000003704"/>
    </source>
</evidence>
<gene>
    <name evidence="9" type="ORF">WQQ_28670</name>
</gene>
<comment type="caution">
    <text evidence="9">The sequence shown here is derived from an EMBL/GenBank/DDBJ whole genome shotgun (WGS) entry which is preliminary data.</text>
</comment>
<dbReference type="GO" id="GO:0016020">
    <property type="term" value="C:membrane"/>
    <property type="evidence" value="ECO:0007669"/>
    <property type="project" value="TreeGrafter"/>
</dbReference>
<evidence type="ECO:0000256" key="1">
    <source>
        <dbReference type="ARBA" id="ARBA00022670"/>
    </source>
</evidence>